<evidence type="ECO:0000313" key="1">
    <source>
        <dbReference type="EMBL" id="KAI5338186.1"/>
    </source>
</evidence>
<accession>A0AAD4W7V0</accession>
<dbReference type="Proteomes" id="UP001054821">
    <property type="component" value="Chromosome 3"/>
</dbReference>
<keyword evidence="2" id="KW-1185">Reference proteome</keyword>
<comment type="caution">
    <text evidence="1">The sequence shown here is derived from an EMBL/GenBank/DDBJ whole genome shotgun (WGS) entry which is preliminary data.</text>
</comment>
<proteinExistence type="predicted"/>
<reference evidence="1 2" key="1">
    <citation type="journal article" date="2022" name="G3 (Bethesda)">
        <title>Whole-genome sequence and methylome profiling of the almond [Prunus dulcis (Mill.) D.A. Webb] cultivar 'Nonpareil'.</title>
        <authorList>
            <person name="D'Amico-Willman K.M."/>
            <person name="Ouma W.Z."/>
            <person name="Meulia T."/>
            <person name="Sideli G.M."/>
            <person name="Gradziel T.M."/>
            <person name="Fresnedo-Ramirez J."/>
        </authorList>
    </citation>
    <scope>NUCLEOTIDE SEQUENCE [LARGE SCALE GENOMIC DNA]</scope>
    <source>
        <strain evidence="1">Clone GOH B32 T37-40</strain>
    </source>
</reference>
<gene>
    <name evidence="1" type="ORF">L3X38_017457</name>
</gene>
<sequence>MLAHNEGMKSVFNVLRSMLDILDFGKTELEWFVNTIDQIFCCALQISENTRIVEHGTRVRNLIHFHDDCLNSKKVVDSDLSNFTRELEDLDAQEFVVKEAEEQARML</sequence>
<name>A0AAD4W7V0_PRUDU</name>
<organism evidence="1 2">
    <name type="scientific">Prunus dulcis</name>
    <name type="common">Almond</name>
    <name type="synonym">Amygdalus dulcis</name>
    <dbReference type="NCBI Taxonomy" id="3755"/>
    <lineage>
        <taxon>Eukaryota</taxon>
        <taxon>Viridiplantae</taxon>
        <taxon>Streptophyta</taxon>
        <taxon>Embryophyta</taxon>
        <taxon>Tracheophyta</taxon>
        <taxon>Spermatophyta</taxon>
        <taxon>Magnoliopsida</taxon>
        <taxon>eudicotyledons</taxon>
        <taxon>Gunneridae</taxon>
        <taxon>Pentapetalae</taxon>
        <taxon>rosids</taxon>
        <taxon>fabids</taxon>
        <taxon>Rosales</taxon>
        <taxon>Rosaceae</taxon>
        <taxon>Amygdaloideae</taxon>
        <taxon>Amygdaleae</taxon>
        <taxon>Prunus</taxon>
    </lineage>
</organism>
<protein>
    <submittedName>
        <fullName evidence="1">Uncharacterized protein</fullName>
    </submittedName>
</protein>
<evidence type="ECO:0000313" key="2">
    <source>
        <dbReference type="Proteomes" id="UP001054821"/>
    </source>
</evidence>
<dbReference type="AlphaFoldDB" id="A0AAD4W7V0"/>
<dbReference type="EMBL" id="JAJFAZ020000003">
    <property type="protein sequence ID" value="KAI5338186.1"/>
    <property type="molecule type" value="Genomic_DNA"/>
</dbReference>